<dbReference type="Gene3D" id="2.40.260.10">
    <property type="entry name" value="Sortase"/>
    <property type="match status" value="1"/>
</dbReference>
<feature type="compositionally biased region" description="Pro residues" evidence="3">
    <location>
        <begin position="37"/>
        <end position="52"/>
    </location>
</feature>
<evidence type="ECO:0000313" key="5">
    <source>
        <dbReference type="EMBL" id="SMP44712.1"/>
    </source>
</evidence>
<dbReference type="RefSeq" id="WP_283408129.1">
    <property type="nucleotide sequence ID" value="NZ_FXUF01000002.1"/>
</dbReference>
<keyword evidence="6" id="KW-1185">Reference proteome</keyword>
<keyword evidence="1" id="KW-0378">Hydrolase</keyword>
<keyword evidence="4" id="KW-0812">Transmembrane</keyword>
<dbReference type="AlphaFoldDB" id="A0AA46AI12"/>
<dbReference type="CDD" id="cd06166">
    <property type="entry name" value="Sortase_D_2"/>
    <property type="match status" value="1"/>
</dbReference>
<dbReference type="SUPFAM" id="SSF63817">
    <property type="entry name" value="Sortase"/>
    <property type="match status" value="1"/>
</dbReference>
<evidence type="ECO:0000256" key="3">
    <source>
        <dbReference type="SAM" id="MobiDB-lite"/>
    </source>
</evidence>
<dbReference type="InterPro" id="IPR042000">
    <property type="entry name" value="Sortase_D_2"/>
</dbReference>
<name>A0AA46AI12_9CLOT</name>
<feature type="active site" description="Proton donor/acceptor" evidence="2">
    <location>
        <position position="133"/>
    </location>
</feature>
<evidence type="ECO:0000256" key="2">
    <source>
        <dbReference type="PIRSR" id="PIRSR605754-1"/>
    </source>
</evidence>
<dbReference type="Proteomes" id="UP001158066">
    <property type="component" value="Unassembled WGS sequence"/>
</dbReference>
<gene>
    <name evidence="5" type="ORF">SAMN06296020_102220</name>
</gene>
<reference evidence="5" key="1">
    <citation type="submission" date="2017-05" db="EMBL/GenBank/DDBJ databases">
        <authorList>
            <person name="Varghese N."/>
            <person name="Submissions S."/>
        </authorList>
    </citation>
    <scope>NUCLEOTIDE SEQUENCE</scope>
    <source>
        <strain evidence="5">Su22</strain>
    </source>
</reference>
<keyword evidence="4" id="KW-1133">Transmembrane helix</keyword>
<feature type="compositionally biased region" description="Acidic residues" evidence="3">
    <location>
        <begin position="53"/>
        <end position="65"/>
    </location>
</feature>
<dbReference type="GO" id="GO:0016787">
    <property type="term" value="F:hydrolase activity"/>
    <property type="evidence" value="ECO:0007669"/>
    <property type="project" value="UniProtKB-KW"/>
</dbReference>
<organism evidence="5 6">
    <name type="scientific">Anoxynatronum buryatiense</name>
    <dbReference type="NCBI Taxonomy" id="489973"/>
    <lineage>
        <taxon>Bacteria</taxon>
        <taxon>Bacillati</taxon>
        <taxon>Bacillota</taxon>
        <taxon>Clostridia</taxon>
        <taxon>Eubacteriales</taxon>
        <taxon>Clostridiaceae</taxon>
        <taxon>Anoxynatronum</taxon>
    </lineage>
</organism>
<evidence type="ECO:0000256" key="4">
    <source>
        <dbReference type="SAM" id="Phobius"/>
    </source>
</evidence>
<dbReference type="EMBL" id="FXUF01000002">
    <property type="protein sequence ID" value="SMP44712.1"/>
    <property type="molecule type" value="Genomic_DNA"/>
</dbReference>
<dbReference type="Pfam" id="PF04203">
    <property type="entry name" value="Sortase"/>
    <property type="match status" value="1"/>
</dbReference>
<feature type="active site" description="Acyl-thioester intermediate" evidence="2">
    <location>
        <position position="195"/>
    </location>
</feature>
<protein>
    <submittedName>
        <fullName evidence="5">LPXTG-site transpeptidase (Sortase) family protein</fullName>
    </submittedName>
</protein>
<dbReference type="NCBIfam" id="TIGR01076">
    <property type="entry name" value="sortase_fam"/>
    <property type="match status" value="1"/>
</dbReference>
<dbReference type="InterPro" id="IPR005754">
    <property type="entry name" value="Sortase"/>
</dbReference>
<evidence type="ECO:0000313" key="6">
    <source>
        <dbReference type="Proteomes" id="UP001158066"/>
    </source>
</evidence>
<keyword evidence="4" id="KW-0472">Membrane</keyword>
<feature type="transmembrane region" description="Helical" evidence="4">
    <location>
        <begin position="9"/>
        <end position="28"/>
    </location>
</feature>
<dbReference type="InterPro" id="IPR023365">
    <property type="entry name" value="Sortase_dom-sf"/>
</dbReference>
<feature type="region of interest" description="Disordered" evidence="3">
    <location>
        <begin position="34"/>
        <end position="65"/>
    </location>
</feature>
<sequence>MKKTARMRLTLWILVIVFAMGVAVWELWLKPDTTPETPEPPPVEEPTVPDLPEPPEPETEPEEPMEPAAILMPEFAANQVSSGSALGRLEIPAINFNMAVIADATPANLNRAPALMKSTHMPGAPGNAVISGHRMYEFGSHLNRLDELDIDDWIYFSNETTAYHFQVEQITVVDPAEIWITLGDQRETRLTLFACTPIRIATHRLVVFAVLKDEIPL</sequence>
<evidence type="ECO:0000256" key="1">
    <source>
        <dbReference type="ARBA" id="ARBA00022801"/>
    </source>
</evidence>
<accession>A0AA46AI12</accession>
<proteinExistence type="predicted"/>
<comment type="caution">
    <text evidence="5">The sequence shown here is derived from an EMBL/GenBank/DDBJ whole genome shotgun (WGS) entry which is preliminary data.</text>
</comment>